<dbReference type="InterPro" id="IPR013820">
    <property type="entry name" value="ATP_PRibTrfase_cat"/>
</dbReference>
<proteinExistence type="inferred from homology"/>
<dbReference type="SUPFAM" id="SSF54913">
    <property type="entry name" value="GlnB-like"/>
    <property type="match status" value="1"/>
</dbReference>
<evidence type="ECO:0000256" key="14">
    <source>
        <dbReference type="ARBA" id="ARBA00022840"/>
    </source>
</evidence>
<dbReference type="FunFam" id="3.30.70.120:FF:000002">
    <property type="entry name" value="ATP phosphoribosyltransferase"/>
    <property type="match status" value="1"/>
</dbReference>
<evidence type="ECO:0000256" key="4">
    <source>
        <dbReference type="ARBA" id="ARBA00004667"/>
    </source>
</evidence>
<evidence type="ECO:0000313" key="21">
    <source>
        <dbReference type="EMBL" id="OFV68106.1"/>
    </source>
</evidence>
<dbReference type="Gene3D" id="3.30.70.120">
    <property type="match status" value="1"/>
</dbReference>
<keyword evidence="10 18" id="KW-0328">Glycosyltransferase</keyword>
<dbReference type="GO" id="GO:0005524">
    <property type="term" value="F:ATP binding"/>
    <property type="evidence" value="ECO:0007669"/>
    <property type="project" value="UniProtKB-KW"/>
</dbReference>
<evidence type="ECO:0000256" key="15">
    <source>
        <dbReference type="ARBA" id="ARBA00022842"/>
    </source>
</evidence>
<name>A0A1F2PBU1_9EURY</name>
<protein>
    <recommendedName>
        <fullName evidence="7 18">ATP phosphoribosyltransferase</fullName>
        <shortName evidence="18">ATP-PRT</shortName>
        <shortName evidence="18">ATP-PRTase</shortName>
        <ecNumber evidence="6 18">2.4.2.17</ecNumber>
    </recommendedName>
</protein>
<dbReference type="InterPro" id="IPR011322">
    <property type="entry name" value="N-reg_PII-like_a/b"/>
</dbReference>
<keyword evidence="11 18" id="KW-0808">Transferase</keyword>
<comment type="caution">
    <text evidence="21">The sequence shown here is derived from an EMBL/GenBank/DDBJ whole genome shotgun (WGS) entry which is preliminary data.</text>
</comment>
<gene>
    <name evidence="18" type="primary">hisG</name>
    <name evidence="21" type="ORF">SCAL_000746</name>
</gene>
<dbReference type="Pfam" id="PF01634">
    <property type="entry name" value="HisG"/>
    <property type="match status" value="1"/>
</dbReference>
<dbReference type="NCBIfam" id="TIGR00070">
    <property type="entry name" value="hisG"/>
    <property type="match status" value="1"/>
</dbReference>
<dbReference type="GO" id="GO:0005737">
    <property type="term" value="C:cytoplasm"/>
    <property type="evidence" value="ECO:0007669"/>
    <property type="project" value="UniProtKB-SubCell"/>
</dbReference>
<dbReference type="InterPro" id="IPR020621">
    <property type="entry name" value="ATP-PRT_HisG_long"/>
</dbReference>
<dbReference type="PANTHER" id="PTHR21403:SF10">
    <property type="entry name" value="ATP PHOSPHORIBOSYLTRANSFERASE"/>
    <property type="match status" value="1"/>
</dbReference>
<comment type="pathway">
    <text evidence="4 18">Amino-acid biosynthesis; L-histidine biosynthesis; L-histidine from 5-phospho-alpha-D-ribose 1-diphosphate: step 1/9.</text>
</comment>
<evidence type="ECO:0000256" key="2">
    <source>
        <dbReference type="ARBA" id="ARBA00001946"/>
    </source>
</evidence>
<keyword evidence="9 18" id="KW-0028">Amino-acid biosynthesis</keyword>
<organism evidence="21 22">
    <name type="scientific">Candidatus Syntropharchaeum caldarium</name>
    <dbReference type="NCBI Taxonomy" id="1838285"/>
    <lineage>
        <taxon>Archaea</taxon>
        <taxon>Methanobacteriati</taxon>
        <taxon>Methanobacteriota</taxon>
        <taxon>Stenosarchaea group</taxon>
        <taxon>Methanomicrobia</taxon>
        <taxon>Methanosarcinales</taxon>
        <taxon>ANME-2 cluster</taxon>
        <taxon>Candidatus Syntropharchaeum</taxon>
    </lineage>
</organism>
<comment type="catalytic activity">
    <reaction evidence="1 18">
        <text>1-(5-phospho-beta-D-ribosyl)-ATP + diphosphate = 5-phospho-alpha-D-ribose 1-diphosphate + ATP</text>
        <dbReference type="Rhea" id="RHEA:18473"/>
        <dbReference type="ChEBI" id="CHEBI:30616"/>
        <dbReference type="ChEBI" id="CHEBI:33019"/>
        <dbReference type="ChEBI" id="CHEBI:58017"/>
        <dbReference type="ChEBI" id="CHEBI:73183"/>
        <dbReference type="EC" id="2.4.2.17"/>
    </reaction>
</comment>
<feature type="domain" description="Histidine biosynthesis HisG C-terminal" evidence="20">
    <location>
        <begin position="215"/>
        <end position="287"/>
    </location>
</feature>
<keyword evidence="16 18" id="KW-0368">Histidine biosynthesis</keyword>
<evidence type="ECO:0000256" key="13">
    <source>
        <dbReference type="ARBA" id="ARBA00022741"/>
    </source>
</evidence>
<keyword evidence="12 18" id="KW-0479">Metal-binding</keyword>
<dbReference type="PATRIC" id="fig|1838285.3.peg.755"/>
<evidence type="ECO:0000256" key="18">
    <source>
        <dbReference type="HAMAP-Rule" id="MF_00079"/>
    </source>
</evidence>
<evidence type="ECO:0000313" key="22">
    <source>
        <dbReference type="Proteomes" id="UP000186940"/>
    </source>
</evidence>
<dbReference type="InterPro" id="IPR013115">
    <property type="entry name" value="HisG_C"/>
</dbReference>
<reference evidence="21" key="1">
    <citation type="submission" date="2016-05" db="EMBL/GenBank/DDBJ databases">
        <title>Microbial consortia oxidize butane by reversing methanogenesis.</title>
        <authorList>
            <person name="Laso-Perez R."/>
            <person name="Richter M."/>
            <person name="Wegener G."/>
            <person name="Musat F."/>
        </authorList>
    </citation>
    <scope>NUCLEOTIDE SEQUENCE [LARGE SCALE GENOMIC DNA]</scope>
    <source>
        <strain evidence="21">BOX2</strain>
    </source>
</reference>
<feature type="domain" description="ATP phosphoribosyltransferase catalytic" evidence="19">
    <location>
        <begin position="49"/>
        <end position="208"/>
    </location>
</feature>
<dbReference type="PANTHER" id="PTHR21403">
    <property type="entry name" value="ATP PHOSPHORIBOSYLTRANSFERASE ATP-PRTASE"/>
    <property type="match status" value="1"/>
</dbReference>
<dbReference type="Pfam" id="PF08029">
    <property type="entry name" value="HisG_C"/>
    <property type="match status" value="1"/>
</dbReference>
<dbReference type="UniPathway" id="UPA00031">
    <property type="reaction ID" value="UER00006"/>
</dbReference>
<evidence type="ECO:0000256" key="9">
    <source>
        <dbReference type="ARBA" id="ARBA00022605"/>
    </source>
</evidence>
<dbReference type="GO" id="GO:0003879">
    <property type="term" value="F:ATP phosphoribosyltransferase activity"/>
    <property type="evidence" value="ECO:0007669"/>
    <property type="project" value="UniProtKB-UniRule"/>
</dbReference>
<dbReference type="EMBL" id="LYOS01000002">
    <property type="protein sequence ID" value="OFV68106.1"/>
    <property type="molecule type" value="Genomic_DNA"/>
</dbReference>
<dbReference type="GO" id="GO:0000287">
    <property type="term" value="F:magnesium ion binding"/>
    <property type="evidence" value="ECO:0007669"/>
    <property type="project" value="UniProtKB-UniRule"/>
</dbReference>
<evidence type="ECO:0000256" key="1">
    <source>
        <dbReference type="ARBA" id="ARBA00000915"/>
    </source>
</evidence>
<dbReference type="CDD" id="cd13593">
    <property type="entry name" value="PBP2_HisGL3"/>
    <property type="match status" value="1"/>
</dbReference>
<evidence type="ECO:0000256" key="16">
    <source>
        <dbReference type="ARBA" id="ARBA00023102"/>
    </source>
</evidence>
<dbReference type="Gene3D" id="3.40.190.10">
    <property type="entry name" value="Periplasmic binding protein-like II"/>
    <property type="match status" value="2"/>
</dbReference>
<keyword evidence="22" id="KW-1185">Reference proteome</keyword>
<dbReference type="SUPFAM" id="SSF53850">
    <property type="entry name" value="Periplasmic binding protein-like II"/>
    <property type="match status" value="1"/>
</dbReference>
<keyword evidence="14 18" id="KW-0067">ATP-binding</keyword>
<comment type="similarity">
    <text evidence="5 18">Belongs to the ATP phosphoribosyltransferase family. Long subfamily.</text>
</comment>
<keyword evidence="15 18" id="KW-0460">Magnesium</keyword>
<evidence type="ECO:0000256" key="11">
    <source>
        <dbReference type="ARBA" id="ARBA00022679"/>
    </source>
</evidence>
<dbReference type="InterPro" id="IPR015867">
    <property type="entry name" value="N-reg_PII/ATP_PRibTrfase_C"/>
</dbReference>
<dbReference type="NCBIfam" id="TIGR03455">
    <property type="entry name" value="HisG_C-term"/>
    <property type="match status" value="1"/>
</dbReference>
<evidence type="ECO:0000256" key="7">
    <source>
        <dbReference type="ARBA" id="ARBA00020998"/>
    </source>
</evidence>
<dbReference type="GO" id="GO:0000105">
    <property type="term" value="P:L-histidine biosynthetic process"/>
    <property type="evidence" value="ECO:0007669"/>
    <property type="project" value="UniProtKB-UniRule"/>
</dbReference>
<comment type="activity regulation">
    <text evidence="18">Feedback inhibited by histidine.</text>
</comment>
<evidence type="ECO:0000256" key="5">
    <source>
        <dbReference type="ARBA" id="ARBA00007955"/>
    </source>
</evidence>
<comment type="cofactor">
    <cofactor evidence="2 18">
        <name>Mg(2+)</name>
        <dbReference type="ChEBI" id="CHEBI:18420"/>
    </cofactor>
</comment>
<dbReference type="STRING" id="1838285.SCAL_000746"/>
<evidence type="ECO:0000256" key="6">
    <source>
        <dbReference type="ARBA" id="ARBA00011946"/>
    </source>
</evidence>
<evidence type="ECO:0000259" key="20">
    <source>
        <dbReference type="Pfam" id="PF08029"/>
    </source>
</evidence>
<dbReference type="Proteomes" id="UP000186940">
    <property type="component" value="Unassembled WGS sequence"/>
</dbReference>
<evidence type="ECO:0000259" key="19">
    <source>
        <dbReference type="Pfam" id="PF01634"/>
    </source>
</evidence>
<evidence type="ECO:0000256" key="12">
    <source>
        <dbReference type="ARBA" id="ARBA00022723"/>
    </source>
</evidence>
<evidence type="ECO:0000256" key="8">
    <source>
        <dbReference type="ARBA" id="ARBA00022490"/>
    </source>
</evidence>
<dbReference type="HAMAP" id="MF_00079">
    <property type="entry name" value="HisG_Long"/>
    <property type="match status" value="1"/>
</dbReference>
<dbReference type="EC" id="2.4.2.17" evidence="6 18"/>
<evidence type="ECO:0000256" key="10">
    <source>
        <dbReference type="ARBA" id="ARBA00022676"/>
    </source>
</evidence>
<dbReference type="InterPro" id="IPR001348">
    <property type="entry name" value="ATP_PRibTrfase_HisG"/>
</dbReference>
<evidence type="ECO:0000256" key="3">
    <source>
        <dbReference type="ARBA" id="ARBA00004496"/>
    </source>
</evidence>
<accession>A0A1F2PBU1</accession>
<sequence length="290" mass="32210">MIDIALPKGSLEDATLTLFREADLEVKKTDRDYNPQIADPRIGKVKILRPQEIPGYVEHGYFDLGISGQDWVNETGADVVEVATLNYSKQSSGGVKIVLAVPEDRDIESPRDILPGSRVSTEYPRITEAFFKKLGIPVEIFFSYGATEAKVPDLMDVIVDLTETGSTLKKNGLKIIDTLLESHTVIIANKNSWADPVKRREIEEIRTLLLGVIEARGKVLLTMNVAEDKLDDLIAALPSLKTPTISKLYHTNYYAVETVVDKNGVNILIPELKRLGAEDILEINISKIVR</sequence>
<comment type="function">
    <text evidence="17 18">Catalyzes the condensation of ATP and 5-phosphoribose 1-diphosphate to form N'-(5'-phosphoribosyl)-ATP (PR-ATP). Has a crucial role in the pathway because the rate of histidine biosynthesis seems to be controlled primarily by regulation of HisG enzymatic activity.</text>
</comment>
<dbReference type="AlphaFoldDB" id="A0A1F2PBU1"/>
<keyword evidence="8 18" id="KW-0963">Cytoplasm</keyword>
<keyword evidence="13 18" id="KW-0547">Nucleotide-binding</keyword>
<comment type="subcellular location">
    <subcellularLocation>
        <location evidence="3 18">Cytoplasm</location>
    </subcellularLocation>
</comment>
<evidence type="ECO:0000256" key="17">
    <source>
        <dbReference type="ARBA" id="ARBA00024861"/>
    </source>
</evidence>